<dbReference type="PANTHER" id="PTHR10582">
    <property type="entry name" value="TRANSIENT RECEPTOR POTENTIAL ION CHANNEL PROTEIN"/>
    <property type="match status" value="1"/>
</dbReference>
<keyword evidence="2" id="KW-1133">Transmembrane helix</keyword>
<dbReference type="AlphaFoldDB" id="A0A078AI12"/>
<keyword evidence="2" id="KW-0812">Transmembrane</keyword>
<gene>
    <name evidence="3" type="primary">Contig18634.g19801</name>
    <name evidence="3" type="ORF">STYLEM_10595</name>
</gene>
<dbReference type="GO" id="GO:0098703">
    <property type="term" value="P:calcium ion import across plasma membrane"/>
    <property type="evidence" value="ECO:0007669"/>
    <property type="project" value="TreeGrafter"/>
</dbReference>
<sequence length="426" mass="50205">MVRTKTKDDESEIYTMISKSFEEMFNEESLTQPIFPAFYFDYANKIIIDSSTVKFYIQDEQEMVGQLEIEITDQLIKYYRYMHWQNNQEIVKEITSNVDNYLKFVAGFGTGFGVFQNNLVALETIAKQLSLKDKQSIPILICQKLLGGESPLDFCINAHQQKIINLMISMIVKYQDHIMFNKLIDKNLCKLIKQQIDLQEYFESNLPTYEIIVPLVYPGQHHNEEEIVVGKTLAHPKDVHEKYDELFGIDLLKSKVQNESMVSIEYYLINLPETLTINPREIMKELSDTGRPEYFENKAIQTIINFKWNTYTKNFYQKKFYIYLIFMVTFIFDIFYSAYSRSSDVKQGTEDDLKVIKEETQVSEVSEPNIWVKIVTKSVCTVILIFFLIHEVQQLIIQKLSYFGDGWNYFDFTHIITFIFFCSCHL</sequence>
<evidence type="ECO:0000313" key="4">
    <source>
        <dbReference type="Proteomes" id="UP000039865"/>
    </source>
</evidence>
<name>A0A078AI12_STYLE</name>
<feature type="transmembrane region" description="Helical" evidence="2">
    <location>
        <begin position="370"/>
        <end position="389"/>
    </location>
</feature>
<protein>
    <submittedName>
        <fullName evidence="3">Uncharacterized protein</fullName>
    </submittedName>
</protein>
<dbReference type="GO" id="GO:0005216">
    <property type="term" value="F:monoatomic ion channel activity"/>
    <property type="evidence" value="ECO:0007669"/>
    <property type="project" value="InterPro"/>
</dbReference>
<evidence type="ECO:0000256" key="2">
    <source>
        <dbReference type="SAM" id="Phobius"/>
    </source>
</evidence>
<organism evidence="3 4">
    <name type="scientific">Stylonychia lemnae</name>
    <name type="common">Ciliate</name>
    <dbReference type="NCBI Taxonomy" id="5949"/>
    <lineage>
        <taxon>Eukaryota</taxon>
        <taxon>Sar</taxon>
        <taxon>Alveolata</taxon>
        <taxon>Ciliophora</taxon>
        <taxon>Intramacronucleata</taxon>
        <taxon>Spirotrichea</taxon>
        <taxon>Stichotrichia</taxon>
        <taxon>Sporadotrichida</taxon>
        <taxon>Oxytrichidae</taxon>
        <taxon>Stylonychinae</taxon>
        <taxon>Stylonychia</taxon>
    </lineage>
</organism>
<dbReference type="Proteomes" id="UP000039865">
    <property type="component" value="Unassembled WGS sequence"/>
</dbReference>
<dbReference type="InParanoid" id="A0A078AI12"/>
<dbReference type="InterPro" id="IPR024862">
    <property type="entry name" value="TRPV"/>
</dbReference>
<dbReference type="PANTHER" id="PTHR10582:SF2">
    <property type="entry name" value="INACTIVE"/>
    <property type="match status" value="1"/>
</dbReference>
<dbReference type="EMBL" id="CCKQ01010070">
    <property type="protein sequence ID" value="CDW81576.1"/>
    <property type="molecule type" value="Genomic_DNA"/>
</dbReference>
<keyword evidence="4" id="KW-1185">Reference proteome</keyword>
<evidence type="ECO:0000313" key="3">
    <source>
        <dbReference type="EMBL" id="CDW81576.1"/>
    </source>
</evidence>
<proteinExistence type="predicted"/>
<evidence type="ECO:0000256" key="1">
    <source>
        <dbReference type="ARBA" id="ARBA00022737"/>
    </source>
</evidence>
<accession>A0A078AI12</accession>
<dbReference type="OrthoDB" id="6108356at2759"/>
<feature type="transmembrane region" description="Helical" evidence="2">
    <location>
        <begin position="320"/>
        <end position="339"/>
    </location>
</feature>
<keyword evidence="2" id="KW-0472">Membrane</keyword>
<keyword evidence="1" id="KW-0677">Repeat</keyword>
<reference evidence="3 4" key="1">
    <citation type="submission" date="2014-06" db="EMBL/GenBank/DDBJ databases">
        <authorList>
            <person name="Swart Estienne"/>
        </authorList>
    </citation>
    <scope>NUCLEOTIDE SEQUENCE [LARGE SCALE GENOMIC DNA]</scope>
    <source>
        <strain evidence="3 4">130c</strain>
    </source>
</reference>
<dbReference type="GO" id="GO:0005886">
    <property type="term" value="C:plasma membrane"/>
    <property type="evidence" value="ECO:0007669"/>
    <property type="project" value="TreeGrafter"/>
</dbReference>